<evidence type="ECO:0000256" key="4">
    <source>
        <dbReference type="ARBA" id="ARBA00022982"/>
    </source>
</evidence>
<organism evidence="8 9">
    <name type="scientific">Hydrogenivirga caldilitoris</name>
    <dbReference type="NCBI Taxonomy" id="246264"/>
    <lineage>
        <taxon>Bacteria</taxon>
        <taxon>Pseudomonadati</taxon>
        <taxon>Aquificota</taxon>
        <taxon>Aquificia</taxon>
        <taxon>Aquificales</taxon>
        <taxon>Aquificaceae</taxon>
        <taxon>Hydrogenivirga</taxon>
    </lineage>
</organism>
<keyword evidence="3 6" id="KW-0479">Metal-binding</keyword>
<evidence type="ECO:0000256" key="1">
    <source>
        <dbReference type="ARBA" id="ARBA00022448"/>
    </source>
</evidence>
<dbReference type="GO" id="GO:0005506">
    <property type="term" value="F:iron ion binding"/>
    <property type="evidence" value="ECO:0007669"/>
    <property type="project" value="InterPro"/>
</dbReference>
<keyword evidence="5 6" id="KW-0408">Iron</keyword>
<feature type="binding site" description="covalent" evidence="6">
    <location>
        <position position="67"/>
    </location>
    <ligand>
        <name>heme c</name>
        <dbReference type="ChEBI" id="CHEBI:61717"/>
    </ligand>
</feature>
<name>A0A497XT26_9AQUI</name>
<feature type="binding site" description="covalent" evidence="6">
    <location>
        <position position="112"/>
    </location>
    <ligand>
        <name>heme c</name>
        <dbReference type="ChEBI" id="CHEBI:61717"/>
    </ligand>
</feature>
<feature type="binding site" description="covalent" evidence="6">
    <location>
        <position position="63"/>
    </location>
    <ligand>
        <name>heme c</name>
        <dbReference type="ChEBI" id="CHEBI:61717"/>
    </ligand>
</feature>
<evidence type="ECO:0000313" key="8">
    <source>
        <dbReference type="EMBL" id="RLJ71454.1"/>
    </source>
</evidence>
<keyword evidence="2 6" id="KW-0349">Heme</keyword>
<dbReference type="Gene3D" id="1.10.760.10">
    <property type="entry name" value="Cytochrome c-like domain"/>
    <property type="match status" value="1"/>
</dbReference>
<keyword evidence="4" id="KW-0249">Electron transport</keyword>
<dbReference type="GO" id="GO:0020037">
    <property type="term" value="F:heme binding"/>
    <property type="evidence" value="ECO:0007669"/>
    <property type="project" value="InterPro"/>
</dbReference>
<feature type="domain" description="Cytochrome c" evidence="7">
    <location>
        <begin position="48"/>
        <end position="133"/>
    </location>
</feature>
<evidence type="ECO:0000256" key="2">
    <source>
        <dbReference type="ARBA" id="ARBA00022617"/>
    </source>
</evidence>
<dbReference type="Proteomes" id="UP000267841">
    <property type="component" value="Unassembled WGS sequence"/>
</dbReference>
<comment type="caution">
    <text evidence="8">The sequence shown here is derived from an EMBL/GenBank/DDBJ whole genome shotgun (WGS) entry which is preliminary data.</text>
</comment>
<evidence type="ECO:0000259" key="7">
    <source>
        <dbReference type="PROSITE" id="PS51007"/>
    </source>
</evidence>
<evidence type="ECO:0000256" key="3">
    <source>
        <dbReference type="ARBA" id="ARBA00022723"/>
    </source>
</evidence>
<dbReference type="InterPro" id="IPR002324">
    <property type="entry name" value="Cyt_c_ID"/>
</dbReference>
<sequence length="133" mass="14678">MRAGIFVVGALLGVFLFSCEKKEEKAQKPVQEEKKEEVVKQAEQKAVPEKKEGAYAIADSKGCLACHDVQRKKVGPAYVDVARRYEGKEGAVEELVKSITKGSMGKWGSIPMTPQPVTEEEAKQLAEWILSLK</sequence>
<proteinExistence type="predicted"/>
<dbReference type="PROSITE" id="PS51257">
    <property type="entry name" value="PROKAR_LIPOPROTEIN"/>
    <property type="match status" value="1"/>
</dbReference>
<dbReference type="AlphaFoldDB" id="A0A497XT26"/>
<reference evidence="8 9" key="1">
    <citation type="submission" date="2018-10" db="EMBL/GenBank/DDBJ databases">
        <title>Genomic Encyclopedia of Archaeal and Bacterial Type Strains, Phase II (KMG-II): from individual species to whole genera.</title>
        <authorList>
            <person name="Goeker M."/>
        </authorList>
    </citation>
    <scope>NUCLEOTIDE SEQUENCE [LARGE SCALE GENOMIC DNA]</scope>
    <source>
        <strain evidence="8 9">DSM 16510</strain>
    </source>
</reference>
<accession>A0A497XT26</accession>
<dbReference type="PROSITE" id="PS51007">
    <property type="entry name" value="CYTC"/>
    <property type="match status" value="1"/>
</dbReference>
<comment type="PTM">
    <text evidence="6">Binds 1 heme c group covalently per subunit.</text>
</comment>
<keyword evidence="9" id="KW-1185">Reference proteome</keyword>
<protein>
    <submittedName>
        <fullName evidence="8">Cytochrome c</fullName>
    </submittedName>
</protein>
<dbReference type="InterPro" id="IPR036909">
    <property type="entry name" value="Cyt_c-like_dom_sf"/>
</dbReference>
<evidence type="ECO:0000313" key="9">
    <source>
        <dbReference type="Proteomes" id="UP000267841"/>
    </source>
</evidence>
<keyword evidence="1" id="KW-0813">Transport</keyword>
<dbReference type="Pfam" id="PF00034">
    <property type="entry name" value="Cytochrom_C"/>
    <property type="match status" value="1"/>
</dbReference>
<evidence type="ECO:0000256" key="5">
    <source>
        <dbReference type="ARBA" id="ARBA00023004"/>
    </source>
</evidence>
<evidence type="ECO:0000256" key="6">
    <source>
        <dbReference type="PIRSR" id="PIRSR602324-1"/>
    </source>
</evidence>
<dbReference type="InterPro" id="IPR009056">
    <property type="entry name" value="Cyt_c-like_dom"/>
</dbReference>
<dbReference type="SUPFAM" id="SSF46626">
    <property type="entry name" value="Cytochrome c"/>
    <property type="match status" value="1"/>
</dbReference>
<gene>
    <name evidence="8" type="ORF">BCF55_1756</name>
</gene>
<dbReference type="GO" id="GO:0009055">
    <property type="term" value="F:electron transfer activity"/>
    <property type="evidence" value="ECO:0007669"/>
    <property type="project" value="InterPro"/>
</dbReference>
<dbReference type="PRINTS" id="PR00606">
    <property type="entry name" value="CYTCHROMECID"/>
</dbReference>
<dbReference type="EMBL" id="RCCJ01000001">
    <property type="protein sequence ID" value="RLJ71454.1"/>
    <property type="molecule type" value="Genomic_DNA"/>
</dbReference>